<reference evidence="2 3" key="1">
    <citation type="submission" date="2022-08" db="EMBL/GenBank/DDBJ databases">
        <title>Paenibacillus endoradicis sp. nov., Paenibacillus radicibacter sp. nov and Paenibacillus pararadicis sp. nov., three cold-adapted plant growth-promoting bacteria isolated from root of Larix gmelinii in Great Khingan.</title>
        <authorList>
            <person name="Xue H."/>
        </authorList>
    </citation>
    <scope>NUCLEOTIDE SEQUENCE [LARGE SCALE GENOMIC DNA]</scope>
    <source>
        <strain evidence="2 3">N5-1-1-5</strain>
    </source>
</reference>
<keyword evidence="3" id="KW-1185">Reference proteome</keyword>
<comment type="caution">
    <text evidence="2">The sequence shown here is derived from an EMBL/GenBank/DDBJ whole genome shotgun (WGS) entry which is preliminary data.</text>
</comment>
<dbReference type="Proteomes" id="UP001300012">
    <property type="component" value="Unassembled WGS sequence"/>
</dbReference>
<evidence type="ECO:0000313" key="3">
    <source>
        <dbReference type="Proteomes" id="UP001300012"/>
    </source>
</evidence>
<name>A0ABT1YJI0_9BACL</name>
<dbReference type="InterPro" id="IPR028098">
    <property type="entry name" value="Glyco_trans_4-like_N"/>
</dbReference>
<organism evidence="2 3">
    <name type="scientific">Paenibacillus radicis</name>
    <name type="common">ex Xue et al. 2023</name>
    <dbReference type="NCBI Taxonomy" id="2972489"/>
    <lineage>
        <taxon>Bacteria</taxon>
        <taxon>Bacillati</taxon>
        <taxon>Bacillota</taxon>
        <taxon>Bacilli</taxon>
        <taxon>Bacillales</taxon>
        <taxon>Paenibacillaceae</taxon>
        <taxon>Paenibacillus</taxon>
    </lineage>
</organism>
<sequence>MAKIVCIVPYSKYYINFSWDLLKDLKQEGNEIVALAADSIFQQELEAIGVTLIKIPLNNTGLNVFYDSYSLHILVKQLKSLQPDIVICYSIKPVLYGTIASRLAKIKNTFSFITGIGYVFIGNTVLQKNLLIIVKMLYRLSLKFSNKIFFENPDDLSLFKSLKLIGKSKDAVIVNGSGVDIHKFTYSPPKANPISFLVISRIIFDKGIIEFIEAAKLLKQKYPQAKFKILGPFVKSPSSIKRETINEWVNQGIIEYLGETTDVRPFIADSSVFVLPSYREGTPKSTLEAMAMGLPVVTTDSPGCRETVVNNVNGFLIPPKDYVALAMAMEKFITNPDIIRAMGIMSREIAVSKYDVRKVNHFIKKSIGLE</sequence>
<feature type="domain" description="Glycosyltransferase subfamily 4-like N-terminal" evidence="1">
    <location>
        <begin position="17"/>
        <end position="152"/>
    </location>
</feature>
<dbReference type="CDD" id="cd03808">
    <property type="entry name" value="GT4_CapM-like"/>
    <property type="match status" value="1"/>
</dbReference>
<dbReference type="Gene3D" id="3.40.50.2000">
    <property type="entry name" value="Glycogen Phosphorylase B"/>
    <property type="match status" value="2"/>
</dbReference>
<dbReference type="SUPFAM" id="SSF53756">
    <property type="entry name" value="UDP-Glycosyltransferase/glycogen phosphorylase"/>
    <property type="match status" value="1"/>
</dbReference>
<dbReference type="Pfam" id="PF13477">
    <property type="entry name" value="Glyco_trans_4_2"/>
    <property type="match status" value="1"/>
</dbReference>
<proteinExistence type="predicted"/>
<protein>
    <submittedName>
        <fullName evidence="2">Glycosyltransferase family 4 protein</fullName>
    </submittedName>
</protein>
<dbReference type="RefSeq" id="WP_258214925.1">
    <property type="nucleotide sequence ID" value="NZ_JANQBD010000014.1"/>
</dbReference>
<evidence type="ECO:0000313" key="2">
    <source>
        <dbReference type="EMBL" id="MCR8633348.1"/>
    </source>
</evidence>
<gene>
    <name evidence="2" type="ORF">NV381_19390</name>
</gene>
<evidence type="ECO:0000259" key="1">
    <source>
        <dbReference type="Pfam" id="PF13477"/>
    </source>
</evidence>
<dbReference type="Pfam" id="PF13692">
    <property type="entry name" value="Glyco_trans_1_4"/>
    <property type="match status" value="1"/>
</dbReference>
<dbReference type="PANTHER" id="PTHR12526">
    <property type="entry name" value="GLYCOSYLTRANSFERASE"/>
    <property type="match status" value="1"/>
</dbReference>
<dbReference type="EMBL" id="JANQBD010000014">
    <property type="protein sequence ID" value="MCR8633348.1"/>
    <property type="molecule type" value="Genomic_DNA"/>
</dbReference>
<accession>A0ABT1YJI0</accession>
<dbReference type="PANTHER" id="PTHR12526:SF638">
    <property type="entry name" value="SPORE COAT PROTEIN SA"/>
    <property type="match status" value="1"/>
</dbReference>